<gene>
    <name evidence="1" type="ORF">RND71_009838</name>
</gene>
<dbReference type="EMBL" id="JAVYJV010000005">
    <property type="protein sequence ID" value="KAK4370363.1"/>
    <property type="molecule type" value="Genomic_DNA"/>
</dbReference>
<sequence length="116" mass="12814">MEMRRRDDASVGVCIQKWGTLNPDVYKEGNLRPSATILSPGEALIEKIQEVVQPDKFNEIPNFVDTGVAAGSSTISKKAKDLNNARDNARGEGWTMVSQKQSVVPQIDKKLKVTKE</sequence>
<protein>
    <submittedName>
        <fullName evidence="1">Uncharacterized protein</fullName>
    </submittedName>
</protein>
<evidence type="ECO:0000313" key="2">
    <source>
        <dbReference type="Proteomes" id="UP001291623"/>
    </source>
</evidence>
<name>A0AAE1SG53_9SOLA</name>
<proteinExistence type="predicted"/>
<organism evidence="1 2">
    <name type="scientific">Anisodus tanguticus</name>
    <dbReference type="NCBI Taxonomy" id="243964"/>
    <lineage>
        <taxon>Eukaryota</taxon>
        <taxon>Viridiplantae</taxon>
        <taxon>Streptophyta</taxon>
        <taxon>Embryophyta</taxon>
        <taxon>Tracheophyta</taxon>
        <taxon>Spermatophyta</taxon>
        <taxon>Magnoliopsida</taxon>
        <taxon>eudicotyledons</taxon>
        <taxon>Gunneridae</taxon>
        <taxon>Pentapetalae</taxon>
        <taxon>asterids</taxon>
        <taxon>lamiids</taxon>
        <taxon>Solanales</taxon>
        <taxon>Solanaceae</taxon>
        <taxon>Solanoideae</taxon>
        <taxon>Hyoscyameae</taxon>
        <taxon>Anisodus</taxon>
    </lineage>
</organism>
<dbReference type="Proteomes" id="UP001291623">
    <property type="component" value="Unassembled WGS sequence"/>
</dbReference>
<evidence type="ECO:0000313" key="1">
    <source>
        <dbReference type="EMBL" id="KAK4370363.1"/>
    </source>
</evidence>
<dbReference type="AlphaFoldDB" id="A0AAE1SG53"/>
<reference evidence="1" key="1">
    <citation type="submission" date="2023-12" db="EMBL/GenBank/DDBJ databases">
        <title>Genome assembly of Anisodus tanguticus.</title>
        <authorList>
            <person name="Wang Y.-J."/>
        </authorList>
    </citation>
    <scope>NUCLEOTIDE SEQUENCE</scope>
    <source>
        <strain evidence="1">KB-2021</strain>
        <tissue evidence="1">Leaf</tissue>
    </source>
</reference>
<comment type="caution">
    <text evidence="1">The sequence shown here is derived from an EMBL/GenBank/DDBJ whole genome shotgun (WGS) entry which is preliminary data.</text>
</comment>
<keyword evidence="2" id="KW-1185">Reference proteome</keyword>
<accession>A0AAE1SG53</accession>